<organism evidence="1 2">
    <name type="scientific">Choristoneura fumiferana</name>
    <name type="common">Spruce budworm moth</name>
    <name type="synonym">Archips fumiferana</name>
    <dbReference type="NCBI Taxonomy" id="7141"/>
    <lineage>
        <taxon>Eukaryota</taxon>
        <taxon>Metazoa</taxon>
        <taxon>Ecdysozoa</taxon>
        <taxon>Arthropoda</taxon>
        <taxon>Hexapoda</taxon>
        <taxon>Insecta</taxon>
        <taxon>Pterygota</taxon>
        <taxon>Neoptera</taxon>
        <taxon>Endopterygota</taxon>
        <taxon>Lepidoptera</taxon>
        <taxon>Glossata</taxon>
        <taxon>Ditrysia</taxon>
        <taxon>Tortricoidea</taxon>
        <taxon>Tortricidae</taxon>
        <taxon>Tortricinae</taxon>
        <taxon>Choristoneura</taxon>
    </lineage>
</organism>
<name>A0ACC0JBD1_CHOFU</name>
<protein>
    <submittedName>
        <fullName evidence="1">Uncharacterized protein</fullName>
    </submittedName>
</protein>
<gene>
    <name evidence="1" type="ORF">MSG28_009446</name>
</gene>
<sequence>MGMSRCYSLMKCLLILLNIVFLAQGARGASAAGGGSRPRARSPTRVIKSKLGELPEHFLLYMQSYVIALIKNEKKNIVKYNGYVWSFQCIGVSACGFAVWALWSGAAGAGGAEGAAARAALCALAAWGGALALGAAAALAGAARDAASLLAAAFALLALAGVAEAAAASWGAAHLPQLRRALAARLHAAVHHDYGPLPVPTQFIDAIQTDLECCGASGARDWQGSAWSRAQAAAEAGAEAGAGAGEGAAADALDLSISAPSAFYHVPPSCCVQAEAGVDPASGAAACAAARRVPAASSSAPGLHPAACAPRVLAALEEGARLPLALGAALLALHAAALLLALALCLRARPAPRYKA</sequence>
<comment type="caution">
    <text evidence="1">The sequence shown here is derived from an EMBL/GenBank/DDBJ whole genome shotgun (WGS) entry which is preliminary data.</text>
</comment>
<dbReference type="EMBL" id="CM046116">
    <property type="protein sequence ID" value="KAI8421366.1"/>
    <property type="molecule type" value="Genomic_DNA"/>
</dbReference>
<keyword evidence="2" id="KW-1185">Reference proteome</keyword>
<reference evidence="1 2" key="1">
    <citation type="journal article" date="2022" name="Genome Biol. Evol.">
        <title>The Spruce Budworm Genome: Reconstructing the Evolutionary History of Antifreeze Proteins.</title>
        <authorList>
            <person name="Beliveau C."/>
            <person name="Gagne P."/>
            <person name="Picq S."/>
            <person name="Vernygora O."/>
            <person name="Keeling C.I."/>
            <person name="Pinkney K."/>
            <person name="Doucet D."/>
            <person name="Wen F."/>
            <person name="Johnston J.S."/>
            <person name="Maaroufi H."/>
            <person name="Boyle B."/>
            <person name="Laroche J."/>
            <person name="Dewar K."/>
            <person name="Juretic N."/>
            <person name="Blackburn G."/>
            <person name="Nisole A."/>
            <person name="Brunet B."/>
            <person name="Brandao M."/>
            <person name="Lumley L."/>
            <person name="Duan J."/>
            <person name="Quan G."/>
            <person name="Lucarotti C.J."/>
            <person name="Roe A.D."/>
            <person name="Sperling F.A.H."/>
            <person name="Levesque R.C."/>
            <person name="Cusson M."/>
        </authorList>
    </citation>
    <scope>NUCLEOTIDE SEQUENCE [LARGE SCALE GENOMIC DNA]</scope>
    <source>
        <strain evidence="1">Glfc:IPQL:Cfum</strain>
    </source>
</reference>
<evidence type="ECO:0000313" key="2">
    <source>
        <dbReference type="Proteomes" id="UP001064048"/>
    </source>
</evidence>
<evidence type="ECO:0000313" key="1">
    <source>
        <dbReference type="EMBL" id="KAI8421366.1"/>
    </source>
</evidence>
<dbReference type="Proteomes" id="UP001064048">
    <property type="component" value="Chromosome 16"/>
</dbReference>
<accession>A0ACC0JBD1</accession>
<proteinExistence type="predicted"/>